<dbReference type="PANTHER" id="PTHR43201">
    <property type="entry name" value="ACYL-COA SYNTHETASE"/>
    <property type="match status" value="1"/>
</dbReference>
<dbReference type="PROSITE" id="PS00455">
    <property type="entry name" value="AMP_BINDING"/>
    <property type="match status" value="1"/>
</dbReference>
<dbReference type="AlphaFoldDB" id="A0AAW5SZZ7"/>
<evidence type="ECO:0000259" key="4">
    <source>
        <dbReference type="Pfam" id="PF13193"/>
    </source>
</evidence>
<reference evidence="5" key="1">
    <citation type="submission" date="2020-07" db="EMBL/GenBank/DDBJ databases">
        <authorList>
            <person name="Pettersson B.M.F."/>
            <person name="Behra P.R.K."/>
            <person name="Ramesh M."/>
            <person name="Das S."/>
            <person name="Dasgupta S."/>
            <person name="Kirsebom L.A."/>
        </authorList>
    </citation>
    <scope>NUCLEOTIDE SEQUENCE</scope>
    <source>
        <strain evidence="5">DSM 44242</strain>
    </source>
</reference>
<evidence type="ECO:0000313" key="6">
    <source>
        <dbReference type="Proteomes" id="UP001141659"/>
    </source>
</evidence>
<dbReference type="EMBL" id="JACKVC010000010">
    <property type="protein sequence ID" value="MCV7388046.1"/>
    <property type="molecule type" value="Genomic_DNA"/>
</dbReference>
<dbReference type="Pfam" id="PF13193">
    <property type="entry name" value="AMP-binding_C"/>
    <property type="match status" value="1"/>
</dbReference>
<dbReference type="SUPFAM" id="SSF56801">
    <property type="entry name" value="Acetyl-CoA synthetase-like"/>
    <property type="match status" value="1"/>
</dbReference>
<sequence>MAQDRAGTTGYGGYSPNFVINRSFAGVRELLDAAALVHGDREAYVEPGARVTFAEWVGRARSVAAQFAALGVGKGDVVTLWLPSGIDYATCYAAAAMIGAVTTGLNPRLGRREIESIVQQADPALIVADARLGEVSTAGRRVLSRDALSTDPTGLAPPVELTQRDLVALIFTSGTTGTPKGAVYDADRLAAGAASAGVMSAPYDRRLTSTPFAHAGYMFKLWDQLVWGTTLVIPPAPWSAQGMFDVLREERITVAGAVPTQWAKLLDINSVSPQTLSHLRIGVVATAPAPPELVRRVGERIGVPLVVRYAMTECPTISGTAPEDAPEVQFRTVGRPAPGMDVRIAPDGVVEVSGPCVMRGYWRNPELTAEVLSDGWLRTGDIGVLGDDGNLILVGRRGDMYIRGGYNVHPGEVERALTDHPGVKQAAVIGRPAPVIGEIGVAVVVPRESDAPLTLAELRAHVAAELADYKAPDELLVVDELPLTPMLKPDRAALQELIRLHNKEVQRRVG</sequence>
<dbReference type="Gene3D" id="3.40.50.12780">
    <property type="entry name" value="N-terminal domain of ligase-like"/>
    <property type="match status" value="1"/>
</dbReference>
<dbReference type="InterPro" id="IPR042099">
    <property type="entry name" value="ANL_N_sf"/>
</dbReference>
<feature type="domain" description="AMP-binding enzyme C-terminal" evidence="4">
    <location>
        <begin position="412"/>
        <end position="485"/>
    </location>
</feature>
<gene>
    <name evidence="5" type="ORF">H5P34_08305</name>
</gene>
<evidence type="ECO:0000256" key="1">
    <source>
        <dbReference type="ARBA" id="ARBA00006432"/>
    </source>
</evidence>
<proteinExistence type="inferred from homology"/>
<dbReference type="GO" id="GO:0006631">
    <property type="term" value="P:fatty acid metabolic process"/>
    <property type="evidence" value="ECO:0007669"/>
    <property type="project" value="TreeGrafter"/>
</dbReference>
<dbReference type="PANTHER" id="PTHR43201:SF5">
    <property type="entry name" value="MEDIUM-CHAIN ACYL-COA LIGASE ACSF2, MITOCHONDRIAL"/>
    <property type="match status" value="1"/>
</dbReference>
<name>A0AAW5SZZ7_9MYCO</name>
<dbReference type="InterPro" id="IPR000873">
    <property type="entry name" value="AMP-dep_synth/lig_dom"/>
</dbReference>
<evidence type="ECO:0000256" key="2">
    <source>
        <dbReference type="ARBA" id="ARBA00022598"/>
    </source>
</evidence>
<reference evidence="5" key="2">
    <citation type="journal article" date="2022" name="BMC Genomics">
        <title>Comparative genome analysis of mycobacteria focusing on tRNA and non-coding RNA.</title>
        <authorList>
            <person name="Behra P.R.K."/>
            <person name="Pettersson B.M.F."/>
            <person name="Ramesh M."/>
            <person name="Das S."/>
            <person name="Dasgupta S."/>
            <person name="Kirsebom L.A."/>
        </authorList>
    </citation>
    <scope>NUCLEOTIDE SEQUENCE</scope>
    <source>
        <strain evidence="5">DSM 44242</strain>
    </source>
</reference>
<accession>A0AAW5SZZ7</accession>
<evidence type="ECO:0000313" key="5">
    <source>
        <dbReference type="EMBL" id="MCV7388046.1"/>
    </source>
</evidence>
<dbReference type="Gene3D" id="3.30.300.30">
    <property type="match status" value="1"/>
</dbReference>
<keyword evidence="2 5" id="KW-0436">Ligase</keyword>
<dbReference type="InterPro" id="IPR020845">
    <property type="entry name" value="AMP-binding_CS"/>
</dbReference>
<dbReference type="InterPro" id="IPR045851">
    <property type="entry name" value="AMP-bd_C_sf"/>
</dbReference>
<dbReference type="Pfam" id="PF00501">
    <property type="entry name" value="AMP-binding"/>
    <property type="match status" value="1"/>
</dbReference>
<comment type="similarity">
    <text evidence="1">Belongs to the ATP-dependent AMP-binding enzyme family.</text>
</comment>
<comment type="caution">
    <text evidence="5">The sequence shown here is derived from an EMBL/GenBank/DDBJ whole genome shotgun (WGS) entry which is preliminary data.</text>
</comment>
<protein>
    <submittedName>
        <fullName evidence="5">Acyl--CoA ligase</fullName>
    </submittedName>
</protein>
<evidence type="ECO:0000259" key="3">
    <source>
        <dbReference type="Pfam" id="PF00501"/>
    </source>
</evidence>
<feature type="domain" description="AMP-dependent synthetase/ligase" evidence="3">
    <location>
        <begin position="32"/>
        <end position="362"/>
    </location>
</feature>
<dbReference type="InterPro" id="IPR025110">
    <property type="entry name" value="AMP-bd_C"/>
</dbReference>
<dbReference type="Proteomes" id="UP001141659">
    <property type="component" value="Unassembled WGS sequence"/>
</dbReference>
<organism evidence="5 6">
    <name type="scientific">Mycolicibacterium porcinum</name>
    <dbReference type="NCBI Taxonomy" id="39693"/>
    <lineage>
        <taxon>Bacteria</taxon>
        <taxon>Bacillati</taxon>
        <taxon>Actinomycetota</taxon>
        <taxon>Actinomycetes</taxon>
        <taxon>Mycobacteriales</taxon>
        <taxon>Mycobacteriaceae</taxon>
        <taxon>Mycolicibacterium</taxon>
    </lineage>
</organism>
<dbReference type="GO" id="GO:0031956">
    <property type="term" value="F:medium-chain fatty acid-CoA ligase activity"/>
    <property type="evidence" value="ECO:0007669"/>
    <property type="project" value="TreeGrafter"/>
</dbReference>